<gene>
    <name evidence="1" type="ORF">GCM10010862_08260</name>
</gene>
<name>A0ABQ5W0I3_9HYPH</name>
<dbReference type="EMBL" id="BSNS01000004">
    <property type="protein sequence ID" value="GLQ53567.1"/>
    <property type="molecule type" value="Genomic_DNA"/>
</dbReference>
<dbReference type="Proteomes" id="UP001156691">
    <property type="component" value="Unassembled WGS sequence"/>
</dbReference>
<comment type="caution">
    <text evidence="1">The sequence shown here is derived from an EMBL/GenBank/DDBJ whole genome shotgun (WGS) entry which is preliminary data.</text>
</comment>
<accession>A0ABQ5W0I3</accession>
<evidence type="ECO:0000313" key="1">
    <source>
        <dbReference type="EMBL" id="GLQ53567.1"/>
    </source>
</evidence>
<sequence>MTEYEIWEMWGHHCDADDMHFEEVEHAFYGLLDGTIVVIGTTKEATLACMTENFESEEGEVEIRRGTKMLRRALLRKRCGFSDYVVNAAGLLDAPPRIVEQFHVRDQILEAEIELQAKKGRLDG</sequence>
<reference evidence="2" key="1">
    <citation type="journal article" date="2019" name="Int. J. Syst. Evol. Microbiol.">
        <title>The Global Catalogue of Microorganisms (GCM) 10K type strain sequencing project: providing services to taxonomists for standard genome sequencing and annotation.</title>
        <authorList>
            <consortium name="The Broad Institute Genomics Platform"/>
            <consortium name="The Broad Institute Genome Sequencing Center for Infectious Disease"/>
            <person name="Wu L."/>
            <person name="Ma J."/>
        </authorList>
    </citation>
    <scope>NUCLEOTIDE SEQUENCE [LARGE SCALE GENOMIC DNA]</scope>
    <source>
        <strain evidence="2">NBRC 112416</strain>
    </source>
</reference>
<organism evidence="1 2">
    <name type="scientific">Devosia nitrariae</name>
    <dbReference type="NCBI Taxonomy" id="2071872"/>
    <lineage>
        <taxon>Bacteria</taxon>
        <taxon>Pseudomonadati</taxon>
        <taxon>Pseudomonadota</taxon>
        <taxon>Alphaproteobacteria</taxon>
        <taxon>Hyphomicrobiales</taxon>
        <taxon>Devosiaceae</taxon>
        <taxon>Devosia</taxon>
    </lineage>
</organism>
<proteinExistence type="predicted"/>
<evidence type="ECO:0000313" key="2">
    <source>
        <dbReference type="Proteomes" id="UP001156691"/>
    </source>
</evidence>
<keyword evidence="2" id="KW-1185">Reference proteome</keyword>
<dbReference type="RefSeq" id="WP_284339012.1">
    <property type="nucleotide sequence ID" value="NZ_BSNS01000004.1"/>
</dbReference>
<protein>
    <submittedName>
        <fullName evidence="1">Uncharacterized protein</fullName>
    </submittedName>
</protein>